<evidence type="ECO:0000256" key="2">
    <source>
        <dbReference type="ARBA" id="ARBA00004496"/>
    </source>
</evidence>
<gene>
    <name evidence="9" type="ORF">BSTOLATCC_MIC48057</name>
</gene>
<dbReference type="InterPro" id="IPR057672">
    <property type="entry name" value="TPR_IPO4/5"/>
</dbReference>
<keyword evidence="7" id="KW-0539">Nucleus</keyword>
<keyword evidence="5" id="KW-0677">Repeat</keyword>
<keyword evidence="4" id="KW-0963">Cytoplasm</keyword>
<evidence type="ECO:0000313" key="9">
    <source>
        <dbReference type="EMBL" id="CAG9329231.1"/>
    </source>
</evidence>
<dbReference type="Pfam" id="PF25780">
    <property type="entry name" value="TPR_IPO5"/>
    <property type="match status" value="1"/>
</dbReference>
<evidence type="ECO:0000256" key="5">
    <source>
        <dbReference type="ARBA" id="ARBA00022737"/>
    </source>
</evidence>
<evidence type="ECO:0000259" key="8">
    <source>
        <dbReference type="Pfam" id="PF25780"/>
    </source>
</evidence>
<dbReference type="PANTHER" id="PTHR10527">
    <property type="entry name" value="IMPORTIN BETA"/>
    <property type="match status" value="1"/>
</dbReference>
<name>A0AAU9JXE3_9CILI</name>
<protein>
    <recommendedName>
        <fullName evidence="8">IPO4/5-like TPR repeats domain-containing protein</fullName>
    </recommendedName>
</protein>
<dbReference type="EMBL" id="CAJZBQ010000047">
    <property type="protein sequence ID" value="CAG9329231.1"/>
    <property type="molecule type" value="Genomic_DNA"/>
</dbReference>
<evidence type="ECO:0000256" key="6">
    <source>
        <dbReference type="ARBA" id="ARBA00022927"/>
    </source>
</evidence>
<sequence length="1053" mass="117536">MCDLNAIIISILSNDQAARQQGENLLKSAFQENPEHACYNLLASMTSSNEDVSGLAAILLKKKLIDEGILQRSSRQFHSQLKDSLFSLISPEKSFLFLKRLADVLVNFSILDGWVNELMSFIGQWSTHPSPNLKQFAMYLFELATEYQLTLAILKENANSVMGILWNSLQDPNIFIKLAAIKTMLIFMISLNDESVITNYGQVFEWTINIISQAVEDPNLNSEHLIGALRVVSEITDAYKNCWGDLTEKLALLMSSISKSQKFGCDCRSGAVEVLTTLIKKTPENLKNNTFFIQETLALGFSLLTEIDFAFDIEGWSQADSVIGQNEPFSLGKEILRELSVNLSNAVFADAMKLISAHLQAQHWANQHSGILAIGLIAEGCHSAINEILPQLMNSLISFTTSELPRLKWAALSAISTFCIEFEPDFQKVYQSQIIAAILNCLALGNLAKVKSQAAICISDYAKGLLSDSANPKTELIPYLPSLIQAFLSIFSDPTTTPYLQTQIFSALSILAETADTDFSPYYSQIIFGVRNIIISPANSMDEKEVKTYAIKCAGAIIESVTGSPENFKENVNSLLSEFLNIRNMLDEADPIHQAINETLPQFALHLQENFAPFLQTLIAKILENADQVVDIRLTDVESADSLSANKNMRTIQFELKGLGRKQLAISTTSLESKIRACKTLYGLVESLGPLFSQYVRQTVLITTKLVSYKFNSDIRKFALKTICSLPNCCENSQQRESLLIQIIPTILEALSKLKTQAPVEIHRQLKSLLGCMESVESVAVISLGQAYQLSALLAECLKDLFQRKIDRSQEVLMTFSEKILSELEDDENVDDEILKKIMEIVGKMMKSFKIQYQPIFSEFFKNVFGEILYKQNANENEILSSICIFCDYIEATGDLMIINGASPLLEQFIQKSYHSNSDIRQSSVSGIGIVAEIRDSSIFPAYLEKALQAVNYILSLPDSKSEALITSTESATGTLGKIALYYRSDLIGNWLNMLPLKSDPEEARNSHELLLRNLGNLKEFELKIRDIVGEIKKLPNEYLTDEGRNIILQSYL</sequence>
<dbReference type="Pfam" id="PF18829">
    <property type="entry name" value="Importin_rep_6"/>
    <property type="match status" value="1"/>
</dbReference>
<dbReference type="InterPro" id="IPR011989">
    <property type="entry name" value="ARM-like"/>
</dbReference>
<reference evidence="9" key="1">
    <citation type="submission" date="2021-09" db="EMBL/GenBank/DDBJ databases">
        <authorList>
            <consortium name="AG Swart"/>
            <person name="Singh M."/>
            <person name="Singh A."/>
            <person name="Seah K."/>
            <person name="Emmerich C."/>
        </authorList>
    </citation>
    <scope>NUCLEOTIDE SEQUENCE</scope>
    <source>
        <strain evidence="9">ATCC30299</strain>
    </source>
</reference>
<proteinExistence type="predicted"/>
<evidence type="ECO:0000256" key="3">
    <source>
        <dbReference type="ARBA" id="ARBA00022448"/>
    </source>
</evidence>
<evidence type="ECO:0000256" key="1">
    <source>
        <dbReference type="ARBA" id="ARBA00004123"/>
    </source>
</evidence>
<dbReference type="InterPro" id="IPR040122">
    <property type="entry name" value="Importin_beta"/>
</dbReference>
<dbReference type="GO" id="GO:0006606">
    <property type="term" value="P:protein import into nucleus"/>
    <property type="evidence" value="ECO:0007669"/>
    <property type="project" value="InterPro"/>
</dbReference>
<dbReference type="Proteomes" id="UP001162131">
    <property type="component" value="Unassembled WGS sequence"/>
</dbReference>
<dbReference type="SUPFAM" id="SSF48371">
    <property type="entry name" value="ARM repeat"/>
    <property type="match status" value="2"/>
</dbReference>
<evidence type="ECO:0000313" key="10">
    <source>
        <dbReference type="Proteomes" id="UP001162131"/>
    </source>
</evidence>
<dbReference type="InterPro" id="IPR016024">
    <property type="entry name" value="ARM-type_fold"/>
</dbReference>
<dbReference type="Gene3D" id="1.25.10.10">
    <property type="entry name" value="Leucine-rich Repeat Variant"/>
    <property type="match status" value="1"/>
</dbReference>
<dbReference type="GO" id="GO:0005737">
    <property type="term" value="C:cytoplasm"/>
    <property type="evidence" value="ECO:0007669"/>
    <property type="project" value="UniProtKB-SubCell"/>
</dbReference>
<keyword evidence="10" id="KW-1185">Reference proteome</keyword>
<keyword evidence="3" id="KW-0813">Transport</keyword>
<evidence type="ECO:0000256" key="4">
    <source>
        <dbReference type="ARBA" id="ARBA00022490"/>
    </source>
</evidence>
<keyword evidence="6" id="KW-0653">Protein transport</keyword>
<dbReference type="AlphaFoldDB" id="A0AAU9JXE3"/>
<dbReference type="InterPro" id="IPR041389">
    <property type="entry name" value="Importin_rep_6"/>
</dbReference>
<feature type="domain" description="IPO4/5-like TPR repeats" evidence="8">
    <location>
        <begin position="116"/>
        <end position="225"/>
    </location>
</feature>
<evidence type="ECO:0000256" key="7">
    <source>
        <dbReference type="ARBA" id="ARBA00023242"/>
    </source>
</evidence>
<organism evidence="9 10">
    <name type="scientific">Blepharisma stoltei</name>
    <dbReference type="NCBI Taxonomy" id="1481888"/>
    <lineage>
        <taxon>Eukaryota</taxon>
        <taxon>Sar</taxon>
        <taxon>Alveolata</taxon>
        <taxon>Ciliophora</taxon>
        <taxon>Postciliodesmatophora</taxon>
        <taxon>Heterotrichea</taxon>
        <taxon>Heterotrichida</taxon>
        <taxon>Blepharismidae</taxon>
        <taxon>Blepharisma</taxon>
    </lineage>
</organism>
<accession>A0AAU9JXE3</accession>
<comment type="subcellular location">
    <subcellularLocation>
        <location evidence="2">Cytoplasm</location>
    </subcellularLocation>
    <subcellularLocation>
        <location evidence="1">Nucleus</location>
    </subcellularLocation>
</comment>
<comment type="caution">
    <text evidence="9">The sequence shown here is derived from an EMBL/GenBank/DDBJ whole genome shotgun (WGS) entry which is preliminary data.</text>
</comment>